<dbReference type="Proteomes" id="UP000028878">
    <property type="component" value="Unassembled WGS sequence"/>
</dbReference>
<feature type="domain" description="Transketolase N-terminal" evidence="4">
    <location>
        <begin position="14"/>
        <end position="253"/>
    </location>
</feature>
<dbReference type="SUPFAM" id="SSF52518">
    <property type="entry name" value="Thiamin diphosphate-binding fold (THDP-binding)"/>
    <property type="match status" value="1"/>
</dbReference>
<evidence type="ECO:0000256" key="3">
    <source>
        <dbReference type="ARBA" id="ARBA00023052"/>
    </source>
</evidence>
<protein>
    <submittedName>
        <fullName evidence="5">Transketolase 3</fullName>
    </submittedName>
</protein>
<sequence>MNNRFDELLIETKLRLLQMHHDAKSGHLGGNFSCIDALMALHHLVMAEEDRFILSKGHSAAALYATLWSLGKLSEEALTTFTRDDSLLPGHPSGAGIPGLQFSTGSLGHGPSLAAGLALAARHMGHSRRVFCLCSDGEWQEGGCWEALTFAVHQRLDKLFILIDQNGLQGFGRTMDVISCEDLSPRIAAFGAEVRRVDGHDPQGITRALSPGEHGLPVVLILETIKGKDLHFENSLESHYLPLTPEQYLAARNAIMQNGGAR</sequence>
<dbReference type="Gene3D" id="3.40.50.970">
    <property type="match status" value="1"/>
</dbReference>
<keyword evidence="6" id="KW-1185">Reference proteome</keyword>
<organism evidence="5 6">
    <name type="scientific">Hydrogenophaga intermedia</name>
    <dbReference type="NCBI Taxonomy" id="65786"/>
    <lineage>
        <taxon>Bacteria</taxon>
        <taxon>Pseudomonadati</taxon>
        <taxon>Pseudomonadota</taxon>
        <taxon>Betaproteobacteria</taxon>
        <taxon>Burkholderiales</taxon>
        <taxon>Comamonadaceae</taxon>
        <taxon>Hydrogenophaga</taxon>
    </lineage>
</organism>
<evidence type="ECO:0000256" key="1">
    <source>
        <dbReference type="ARBA" id="ARBA00001964"/>
    </source>
</evidence>
<keyword evidence="3" id="KW-0786">Thiamine pyrophosphate</keyword>
<evidence type="ECO:0000313" key="6">
    <source>
        <dbReference type="Proteomes" id="UP000028878"/>
    </source>
</evidence>
<comment type="cofactor">
    <cofactor evidence="1">
        <name>thiamine diphosphate</name>
        <dbReference type="ChEBI" id="CHEBI:58937"/>
    </cofactor>
</comment>
<dbReference type="EMBL" id="CCAE010000013">
    <property type="protein sequence ID" value="CDN87703.1"/>
    <property type="molecule type" value="Genomic_DNA"/>
</dbReference>
<comment type="similarity">
    <text evidence="2">Belongs to the transketolase family.</text>
</comment>
<dbReference type="RefSeq" id="WP_009519345.1">
    <property type="nucleotide sequence ID" value="NZ_CCAE010000013.1"/>
</dbReference>
<name>A0A1L1PIB0_HYDIT</name>
<proteinExistence type="inferred from homology"/>
<accession>A0A1L1PIB0</accession>
<dbReference type="PANTHER" id="PTHR47514">
    <property type="entry name" value="TRANSKETOLASE N-TERMINAL SECTION-RELATED"/>
    <property type="match status" value="1"/>
</dbReference>
<dbReference type="Pfam" id="PF00456">
    <property type="entry name" value="Transketolase_N"/>
    <property type="match status" value="1"/>
</dbReference>
<gene>
    <name evidence="5" type="ORF">BN948_02128</name>
</gene>
<dbReference type="AlphaFoldDB" id="A0A1L1PIB0"/>
<evidence type="ECO:0000256" key="2">
    <source>
        <dbReference type="ARBA" id="ARBA00007131"/>
    </source>
</evidence>
<dbReference type="PANTHER" id="PTHR47514:SF1">
    <property type="entry name" value="TRANSKETOLASE N-TERMINAL SECTION-RELATED"/>
    <property type="match status" value="1"/>
</dbReference>
<reference evidence="6" key="1">
    <citation type="submission" date="2014-11" db="EMBL/GenBank/DDBJ databases">
        <title>Draft genome sequence of Hydrogenophaga intermedia S1.</title>
        <authorList>
            <person name="Gan H.M."/>
            <person name="Chew T.H."/>
            <person name="Stolz A."/>
        </authorList>
    </citation>
    <scope>NUCLEOTIDE SEQUENCE [LARGE SCALE GENOMIC DNA]</scope>
    <source>
        <strain evidence="6">S1</strain>
    </source>
</reference>
<evidence type="ECO:0000313" key="5">
    <source>
        <dbReference type="EMBL" id="CDN87703.1"/>
    </source>
</evidence>
<evidence type="ECO:0000259" key="4">
    <source>
        <dbReference type="Pfam" id="PF00456"/>
    </source>
</evidence>
<dbReference type="InterPro" id="IPR005474">
    <property type="entry name" value="Transketolase_N"/>
</dbReference>
<dbReference type="InterPro" id="IPR029061">
    <property type="entry name" value="THDP-binding"/>
</dbReference>